<proteinExistence type="predicted"/>
<dbReference type="AlphaFoldDB" id="A0A382QHN1"/>
<name>A0A382QHN1_9ZZZZ</name>
<sequence>MNQQLLSPIAAYPEDLDKFEIAEVPVLLKLQVQR</sequence>
<dbReference type="EMBL" id="UINC01114565">
    <property type="protein sequence ID" value="SVC84956.1"/>
    <property type="molecule type" value="Genomic_DNA"/>
</dbReference>
<accession>A0A382QHN1</accession>
<evidence type="ECO:0000313" key="1">
    <source>
        <dbReference type="EMBL" id="SVC84956.1"/>
    </source>
</evidence>
<organism evidence="1">
    <name type="scientific">marine metagenome</name>
    <dbReference type="NCBI Taxonomy" id="408172"/>
    <lineage>
        <taxon>unclassified sequences</taxon>
        <taxon>metagenomes</taxon>
        <taxon>ecological metagenomes</taxon>
    </lineage>
</organism>
<reference evidence="1" key="1">
    <citation type="submission" date="2018-05" db="EMBL/GenBank/DDBJ databases">
        <authorList>
            <person name="Lanie J.A."/>
            <person name="Ng W.-L."/>
            <person name="Kazmierczak K.M."/>
            <person name="Andrzejewski T.M."/>
            <person name="Davidsen T.M."/>
            <person name="Wayne K.J."/>
            <person name="Tettelin H."/>
            <person name="Glass J.I."/>
            <person name="Rusch D."/>
            <person name="Podicherti R."/>
            <person name="Tsui H.-C.T."/>
            <person name="Winkler M.E."/>
        </authorList>
    </citation>
    <scope>NUCLEOTIDE SEQUENCE</scope>
</reference>
<gene>
    <name evidence="1" type="ORF">METZ01_LOCUS337810</name>
</gene>
<protein>
    <submittedName>
        <fullName evidence="1">Uncharacterized protein</fullName>
    </submittedName>
</protein>